<evidence type="ECO:0000313" key="3">
    <source>
        <dbReference type="Proteomes" id="UP000186817"/>
    </source>
</evidence>
<keyword evidence="3" id="KW-1185">Reference proteome</keyword>
<dbReference type="Gene3D" id="1.10.287.110">
    <property type="entry name" value="DnaJ domain"/>
    <property type="match status" value="1"/>
</dbReference>
<name>A0A1Q9DFY2_SYMMI</name>
<dbReference type="Proteomes" id="UP000186817">
    <property type="component" value="Unassembled WGS sequence"/>
</dbReference>
<proteinExistence type="predicted"/>
<dbReference type="InterPro" id="IPR036869">
    <property type="entry name" value="J_dom_sf"/>
</dbReference>
<protein>
    <recommendedName>
        <fullName evidence="1">J domain-containing protein</fullName>
    </recommendedName>
</protein>
<dbReference type="AlphaFoldDB" id="A0A1Q9DFY2"/>
<dbReference type="OrthoDB" id="10281180at2759"/>
<dbReference type="PROSITE" id="PS50076">
    <property type="entry name" value="DNAJ_2"/>
    <property type="match status" value="1"/>
</dbReference>
<comment type="caution">
    <text evidence="2">The sequence shown here is derived from an EMBL/GenBank/DDBJ whole genome shotgun (WGS) entry which is preliminary data.</text>
</comment>
<evidence type="ECO:0000259" key="1">
    <source>
        <dbReference type="PROSITE" id="PS50076"/>
    </source>
</evidence>
<sequence length="148" mass="15843">MPKTAHDASGLAGLQEALELLGLAKLPAEAGVATQAFRKVSLFVHPDKKGGNASLFAKLVAAKELVLLKIEEALRSGEDELSKAAGRLKWLKCQCNSCAPLIVKSGWQASQALMGLLVTDPPWRMTASVAEPQLRWCAKSCLARHRVG</sequence>
<accession>A0A1Q9DFY2</accession>
<gene>
    <name evidence="2" type="ORF">AK812_SmicGene23922</name>
</gene>
<dbReference type="EMBL" id="LSRX01000557">
    <property type="protein sequence ID" value="OLP94094.1"/>
    <property type="molecule type" value="Genomic_DNA"/>
</dbReference>
<feature type="domain" description="J" evidence="1">
    <location>
        <begin position="16"/>
        <end position="82"/>
    </location>
</feature>
<dbReference type="InterPro" id="IPR001623">
    <property type="entry name" value="DnaJ_domain"/>
</dbReference>
<reference evidence="2 3" key="1">
    <citation type="submission" date="2016-02" db="EMBL/GenBank/DDBJ databases">
        <title>Genome analysis of coral dinoflagellate symbionts highlights evolutionary adaptations to a symbiotic lifestyle.</title>
        <authorList>
            <person name="Aranda M."/>
            <person name="Li Y."/>
            <person name="Liew Y.J."/>
            <person name="Baumgarten S."/>
            <person name="Simakov O."/>
            <person name="Wilson M."/>
            <person name="Piel J."/>
            <person name="Ashoor H."/>
            <person name="Bougouffa S."/>
            <person name="Bajic V.B."/>
            <person name="Ryu T."/>
            <person name="Ravasi T."/>
            <person name="Bayer T."/>
            <person name="Micklem G."/>
            <person name="Kim H."/>
            <person name="Bhak J."/>
            <person name="Lajeunesse T.C."/>
            <person name="Voolstra C.R."/>
        </authorList>
    </citation>
    <scope>NUCLEOTIDE SEQUENCE [LARGE SCALE GENOMIC DNA]</scope>
    <source>
        <strain evidence="2 3">CCMP2467</strain>
    </source>
</reference>
<evidence type="ECO:0000313" key="2">
    <source>
        <dbReference type="EMBL" id="OLP94094.1"/>
    </source>
</evidence>
<organism evidence="2 3">
    <name type="scientific">Symbiodinium microadriaticum</name>
    <name type="common">Dinoflagellate</name>
    <name type="synonym">Zooxanthella microadriatica</name>
    <dbReference type="NCBI Taxonomy" id="2951"/>
    <lineage>
        <taxon>Eukaryota</taxon>
        <taxon>Sar</taxon>
        <taxon>Alveolata</taxon>
        <taxon>Dinophyceae</taxon>
        <taxon>Suessiales</taxon>
        <taxon>Symbiodiniaceae</taxon>
        <taxon>Symbiodinium</taxon>
    </lineage>
</organism>
<dbReference type="SUPFAM" id="SSF46565">
    <property type="entry name" value="Chaperone J-domain"/>
    <property type="match status" value="1"/>
</dbReference>